<name>A0A2H0CGR7_9BACT</name>
<evidence type="ECO:0000313" key="1">
    <source>
        <dbReference type="EMBL" id="PIP69092.1"/>
    </source>
</evidence>
<comment type="caution">
    <text evidence="1">The sequence shown here is derived from an EMBL/GenBank/DDBJ whole genome shotgun (WGS) entry which is preliminary data.</text>
</comment>
<proteinExistence type="predicted"/>
<evidence type="ECO:0000313" key="2">
    <source>
        <dbReference type="Proteomes" id="UP000229176"/>
    </source>
</evidence>
<dbReference type="EMBL" id="PCTI01000014">
    <property type="protein sequence ID" value="PIP69092.1"/>
    <property type="molecule type" value="Genomic_DNA"/>
</dbReference>
<reference evidence="1 2" key="1">
    <citation type="submission" date="2017-09" db="EMBL/GenBank/DDBJ databases">
        <title>Depth-based differentiation of microbial function through sediment-hosted aquifers and enrichment of novel symbionts in the deep terrestrial subsurface.</title>
        <authorList>
            <person name="Probst A.J."/>
            <person name="Ladd B."/>
            <person name="Jarett J.K."/>
            <person name="Geller-Mcgrath D.E."/>
            <person name="Sieber C.M."/>
            <person name="Emerson J.B."/>
            <person name="Anantharaman K."/>
            <person name="Thomas B.C."/>
            <person name="Malmstrom R."/>
            <person name="Stieglmeier M."/>
            <person name="Klingl A."/>
            <person name="Woyke T."/>
            <person name="Ryan C.M."/>
            <person name="Banfield J.F."/>
        </authorList>
    </citation>
    <scope>NUCLEOTIDE SEQUENCE [LARGE SCALE GENOMIC DNA]</scope>
    <source>
        <strain evidence="1">CG22_combo_CG10-13_8_21_14_all_32_8</strain>
    </source>
</reference>
<organism evidence="1 2">
    <name type="scientific">Candidatus Nomurabacteria bacterium CG22_combo_CG10-13_8_21_14_all_32_8</name>
    <dbReference type="NCBI Taxonomy" id="1974732"/>
    <lineage>
        <taxon>Bacteria</taxon>
        <taxon>Candidatus Nomuraibacteriota</taxon>
    </lineage>
</organism>
<accession>A0A2H0CGR7</accession>
<sequence length="160" mass="18786">MDTKNLDKILSVINNIKKEDDLYSRIKNAVRIYYLSMNQVFIADRVLKNVNFSNINLNSSEIIHVENAGWVLDKKYLDDVYFSAVKTHFLFNIWYILKSFDSKKEYEELKNNLGVLIDAVGNKFILTRTFKFNEIEKNKGELVDFVTPDFILDVAKQFVK</sequence>
<dbReference type="Proteomes" id="UP000229176">
    <property type="component" value="Unassembled WGS sequence"/>
</dbReference>
<gene>
    <name evidence="1" type="ORF">COW91_01275</name>
</gene>
<dbReference type="AlphaFoldDB" id="A0A2H0CGR7"/>
<protein>
    <submittedName>
        <fullName evidence="1">Uncharacterized protein</fullName>
    </submittedName>
</protein>